<reference evidence="1 2" key="1">
    <citation type="journal article" date="2020" name="ISME J.">
        <title>Uncovering the hidden diversity of litter-decomposition mechanisms in mushroom-forming fungi.</title>
        <authorList>
            <person name="Floudas D."/>
            <person name="Bentzer J."/>
            <person name="Ahren D."/>
            <person name="Johansson T."/>
            <person name="Persson P."/>
            <person name="Tunlid A."/>
        </authorList>
    </citation>
    <scope>NUCLEOTIDE SEQUENCE [LARGE SCALE GENOMIC DNA]</scope>
    <source>
        <strain evidence="1 2">CBS 101986</strain>
    </source>
</reference>
<keyword evidence="2" id="KW-1185">Reference proteome</keyword>
<dbReference type="EMBL" id="JAACJJ010000031">
    <property type="protein sequence ID" value="KAF5318163.1"/>
    <property type="molecule type" value="Genomic_DNA"/>
</dbReference>
<evidence type="ECO:0000313" key="1">
    <source>
        <dbReference type="EMBL" id="KAF5318163.1"/>
    </source>
</evidence>
<dbReference type="PANTHER" id="PTHR34389:SF2">
    <property type="entry name" value="L-RHAMNOSE MUTAROTASE"/>
    <property type="match status" value="1"/>
</dbReference>
<proteinExistence type="predicted"/>
<dbReference type="GO" id="GO:0016857">
    <property type="term" value="F:racemase and epimerase activity, acting on carbohydrates and derivatives"/>
    <property type="evidence" value="ECO:0007669"/>
    <property type="project" value="InterPro"/>
</dbReference>
<dbReference type="OrthoDB" id="9981546at2759"/>
<protein>
    <recommendedName>
        <fullName evidence="3">Rhamnose mutarotase</fullName>
    </recommendedName>
</protein>
<dbReference type="InterPro" id="IPR011008">
    <property type="entry name" value="Dimeric_a/b-barrel"/>
</dbReference>
<dbReference type="Pfam" id="PF05336">
    <property type="entry name" value="rhaM"/>
    <property type="match status" value="1"/>
</dbReference>
<evidence type="ECO:0008006" key="3">
    <source>
        <dbReference type="Google" id="ProtNLM"/>
    </source>
</evidence>
<organism evidence="1 2">
    <name type="scientific">Psilocybe cf. subviscida</name>
    <dbReference type="NCBI Taxonomy" id="2480587"/>
    <lineage>
        <taxon>Eukaryota</taxon>
        <taxon>Fungi</taxon>
        <taxon>Dikarya</taxon>
        <taxon>Basidiomycota</taxon>
        <taxon>Agaricomycotina</taxon>
        <taxon>Agaricomycetes</taxon>
        <taxon>Agaricomycetidae</taxon>
        <taxon>Agaricales</taxon>
        <taxon>Agaricineae</taxon>
        <taxon>Strophariaceae</taxon>
        <taxon>Psilocybe</taxon>
    </lineage>
</organism>
<dbReference type="Gene3D" id="3.30.70.100">
    <property type="match status" value="1"/>
</dbReference>
<sequence>MTSTSPPKRVCQIIKLKPSARDEYIKVHAEVWPGVLAAIARAHIVDYSIHYYEPLQLLVAHFKYVGDDYAADMKTISEDAETQRWWKLTDGMQESFNVGAEGSGKDVPWWTDLPEVFRFDGENSS</sequence>
<dbReference type="PANTHER" id="PTHR34389">
    <property type="entry name" value="L-RHAMNOSE MUTAROTASE"/>
    <property type="match status" value="1"/>
</dbReference>
<dbReference type="SUPFAM" id="SSF54909">
    <property type="entry name" value="Dimeric alpha+beta barrel"/>
    <property type="match status" value="1"/>
</dbReference>
<dbReference type="InterPro" id="IPR008000">
    <property type="entry name" value="Rham/fucose_mutarotase"/>
</dbReference>
<dbReference type="Proteomes" id="UP000567179">
    <property type="component" value="Unassembled WGS sequence"/>
</dbReference>
<dbReference type="AlphaFoldDB" id="A0A8H5EZY1"/>
<comment type="caution">
    <text evidence="1">The sequence shown here is derived from an EMBL/GenBank/DDBJ whole genome shotgun (WGS) entry which is preliminary data.</text>
</comment>
<evidence type="ECO:0000313" key="2">
    <source>
        <dbReference type="Proteomes" id="UP000567179"/>
    </source>
</evidence>
<accession>A0A8H5EZY1</accession>
<name>A0A8H5EZY1_9AGAR</name>
<gene>
    <name evidence="1" type="ORF">D9619_012236</name>
</gene>